<dbReference type="Pfam" id="PF13604">
    <property type="entry name" value="AAA_30"/>
    <property type="match status" value="1"/>
</dbReference>
<evidence type="ECO:0000256" key="1">
    <source>
        <dbReference type="ARBA" id="ARBA00022741"/>
    </source>
</evidence>
<protein>
    <submittedName>
        <fullName evidence="8">TM0106 family RecB-like putative nuclease</fullName>
    </submittedName>
</protein>
<dbReference type="PANTHER" id="PTHR43788:SF8">
    <property type="entry name" value="DNA-BINDING PROTEIN SMUBP-2"/>
    <property type="match status" value="1"/>
</dbReference>
<keyword evidence="1" id="KW-0547">Nucleotide-binding</keyword>
<feature type="domain" description="YprB ribonuclease H-like" evidence="7">
    <location>
        <begin position="377"/>
        <end position="572"/>
    </location>
</feature>
<dbReference type="InterPro" id="IPR019993">
    <property type="entry name" value="RecB_nuclease_TM0106_put"/>
</dbReference>
<evidence type="ECO:0000256" key="3">
    <source>
        <dbReference type="ARBA" id="ARBA00022806"/>
    </source>
</evidence>
<dbReference type="Proteomes" id="UP000831786">
    <property type="component" value="Chromosome"/>
</dbReference>
<keyword evidence="2" id="KW-0378">Hydrolase</keyword>
<dbReference type="InterPro" id="IPR050534">
    <property type="entry name" value="Coronavir_polyprotein_1ab"/>
</dbReference>
<reference evidence="8 9" key="1">
    <citation type="submission" date="2022-04" db="EMBL/GenBank/DDBJ databases">
        <title>Leucobacter sp. isolated from rhizosphere of garlic.</title>
        <authorList>
            <person name="Won M."/>
            <person name="Lee C.-M."/>
            <person name="Woen H.-Y."/>
            <person name="Kwon S.-W."/>
        </authorList>
    </citation>
    <scope>NUCLEOTIDE SEQUENCE [LARGE SCALE GENOMIC DNA]</scope>
    <source>
        <strain evidence="8 9">H21R-40</strain>
    </source>
</reference>
<dbReference type="InterPro" id="IPR027417">
    <property type="entry name" value="P-loop_NTPase"/>
</dbReference>
<dbReference type="InterPro" id="IPR041679">
    <property type="entry name" value="DNA2/NAM7-like_C"/>
</dbReference>
<dbReference type="SUPFAM" id="SSF52540">
    <property type="entry name" value="P-loop containing nucleoside triphosphate hydrolases"/>
    <property type="match status" value="1"/>
</dbReference>
<feature type="region of interest" description="Disordered" evidence="5">
    <location>
        <begin position="592"/>
        <end position="622"/>
    </location>
</feature>
<dbReference type="EMBL" id="CP095045">
    <property type="protein sequence ID" value="UOQ55930.1"/>
    <property type="molecule type" value="Genomic_DNA"/>
</dbReference>
<evidence type="ECO:0000259" key="7">
    <source>
        <dbReference type="Pfam" id="PF13482"/>
    </source>
</evidence>
<keyword evidence="4" id="KW-0067">ATP-binding</keyword>
<dbReference type="InterPro" id="IPR038720">
    <property type="entry name" value="YprB_RNase_H-like_dom"/>
</dbReference>
<gene>
    <name evidence="8" type="ORF">MUN78_09455</name>
</gene>
<feature type="domain" description="DNA2/NAM7 helicase-like C-terminal" evidence="6">
    <location>
        <begin position="1193"/>
        <end position="1276"/>
    </location>
</feature>
<sequence length="1311" mass="138603">MFVQDRAGGGRRLVTSASDLTAASVCEFAFLRRVDARLGRDVVVPPDDDPMLARAARLGDAHEARTLDAYRDGFGAGTAGERGGVVEIPRPESMGEADLERVAAQTLRALHGGAEIVFQATFFEPAQRAAETGDAGAGSAIEVGFVGFADFLRRDAASGGAYEVQDTKLARRAKVTALMQLAAYAEQLERLGVPVTPEAELILGDGARSRHRLTDIAPVFRARRLRLHRILRERAAERGPDGAFASADPVGWGAEGIAACGRCEVCAPEVERTRDPLLIAGLSGLQRDRLRAAGYPTIDAVAALASAAPSGVAPSAAPPSGVVSSSSPVPGMSAAVVSRIALQAAVQLESSAGGPPAVRVVDPSALAALPEPDPGDLFFDFEGDPLYREADPDGRARWGIDYLFGMVDERETFTPIWAHDLAAERRALERFLALVEERRRAHPGMHIYHYAAYERTHLTSIAARHGIGEEAVDRLLAEHVLVDLYPIVRRALRVGSRSYSIKKLEPLYMGERFRDEAGVTSGAQSVGEYAEASALLRSTEPADREEGARRMHAIAEYNAYDCVSTLRLRDWLRGIADAHGVAHAPEPELPDAVAEEPAGSESPTAVALRERAESAERSGSGESAGLLRLAASAVDYHRREQKSFWWAHYARLVDPIEDWADTRDVLVASGESTVEFDWHRPPRARVDRRALRLRGEIAPGSSGIKPGAQLFAVYERPAPFANPGAAPGARATRLVRVAEVHEDGATIEETLPADGGRYAVLPVALTPGPPPRAGSQKGAIEEWGDAVLAASALDELRDPVLDLLRRTGPRLRAIAGDGGTGEAEATPSRAVDAGASPIDTVVATLRRLDRSALAVQGPPGTGKTYLAARVIARLVAEDGWHVGVVAQSHRVVEHVLDAVADAGLDESQIGKSPQGGRLPAGAAPPRRTVLPTGGQAAFVRAHRQAGRGSLTGGTAWDFSHEERFPRRSLDLIVIDEAGQFSIAPTIAAASAAERLLLLGDPQQLPQVSQGTHPEPVDASALGWLLGEHDTLPTELGCFLAETRRLRPELAEIVSELSYDGRLRAHPTASARTVRGAGPAGLVHHAIAHRGNATRSPEEAAEVVRIVRELLGGASISEGAVAAGDRTDEESTRAAGGARVSGGLRASGIDSGREAGAVTLADAGAVAVSPPGAKTVAADPPATRDGDRRPLDASDLIVVAAYNAQVECVAEVLAAAGLERVRVGTVDRFQGQEAVVAIVTLAASSPEDVPRGLEFLLMRNRLNVAISRAQWSAHLVSSDRLGQGLPTSAEGLAALSGYLRLLERGARATVEA</sequence>
<dbReference type="CDD" id="cd18808">
    <property type="entry name" value="SF1_C_Upf1"/>
    <property type="match status" value="1"/>
</dbReference>
<dbReference type="NCBIfam" id="TIGR03491">
    <property type="entry name" value="TM0106 family RecB-like putative nuclease"/>
    <property type="match status" value="1"/>
</dbReference>
<dbReference type="CDD" id="cd17934">
    <property type="entry name" value="DEXXQc_Upf1-like"/>
    <property type="match status" value="1"/>
</dbReference>
<dbReference type="SUPFAM" id="SSF53098">
    <property type="entry name" value="Ribonuclease H-like"/>
    <property type="match status" value="1"/>
</dbReference>
<keyword evidence="3" id="KW-0347">Helicase</keyword>
<name>A0ABY4FGY6_9MICO</name>
<proteinExistence type="predicted"/>
<dbReference type="PANTHER" id="PTHR43788">
    <property type="entry name" value="DNA2/NAM7 HELICASE FAMILY MEMBER"/>
    <property type="match status" value="1"/>
</dbReference>
<evidence type="ECO:0000256" key="5">
    <source>
        <dbReference type="SAM" id="MobiDB-lite"/>
    </source>
</evidence>
<dbReference type="Pfam" id="PF13087">
    <property type="entry name" value="AAA_12"/>
    <property type="match status" value="1"/>
</dbReference>
<evidence type="ECO:0000256" key="4">
    <source>
        <dbReference type="ARBA" id="ARBA00022840"/>
    </source>
</evidence>
<keyword evidence="9" id="KW-1185">Reference proteome</keyword>
<dbReference type="RefSeq" id="WP_244726011.1">
    <property type="nucleotide sequence ID" value="NZ_CP095045.1"/>
</dbReference>
<evidence type="ECO:0000259" key="6">
    <source>
        <dbReference type="Pfam" id="PF13087"/>
    </source>
</evidence>
<dbReference type="Pfam" id="PF13482">
    <property type="entry name" value="RNase_H_2"/>
    <property type="match status" value="1"/>
</dbReference>
<evidence type="ECO:0000256" key="2">
    <source>
        <dbReference type="ARBA" id="ARBA00022801"/>
    </source>
</evidence>
<dbReference type="InterPro" id="IPR012337">
    <property type="entry name" value="RNaseH-like_sf"/>
</dbReference>
<accession>A0ABY4FGY6</accession>
<dbReference type="InterPro" id="IPR047187">
    <property type="entry name" value="SF1_C_Upf1"/>
</dbReference>
<evidence type="ECO:0000313" key="9">
    <source>
        <dbReference type="Proteomes" id="UP000831786"/>
    </source>
</evidence>
<evidence type="ECO:0000313" key="8">
    <source>
        <dbReference type="EMBL" id="UOQ55930.1"/>
    </source>
</evidence>
<organism evidence="8 9">
    <name type="scientific">Leucobacter allii</name>
    <dbReference type="NCBI Taxonomy" id="2932247"/>
    <lineage>
        <taxon>Bacteria</taxon>
        <taxon>Bacillati</taxon>
        <taxon>Actinomycetota</taxon>
        <taxon>Actinomycetes</taxon>
        <taxon>Micrococcales</taxon>
        <taxon>Microbacteriaceae</taxon>
        <taxon>Leucobacter</taxon>
    </lineage>
</organism>
<dbReference type="Gene3D" id="3.40.50.300">
    <property type="entry name" value="P-loop containing nucleotide triphosphate hydrolases"/>
    <property type="match status" value="2"/>
</dbReference>